<dbReference type="FunFam" id="3.90.550.10:FF:000036">
    <property type="entry name" value="Dolichol-phosphate mannosyltransferase subunit 1"/>
    <property type="match status" value="1"/>
</dbReference>
<dbReference type="GO" id="GO:0006506">
    <property type="term" value="P:GPI anchor biosynthetic process"/>
    <property type="evidence" value="ECO:0000318"/>
    <property type="project" value="GO_Central"/>
</dbReference>
<gene>
    <name evidence="15" type="ORF">THAPSDRAFT_33330</name>
</gene>
<evidence type="ECO:0000256" key="11">
    <source>
        <dbReference type="ARBA" id="ARBA00022842"/>
    </source>
</evidence>
<evidence type="ECO:0000313" key="15">
    <source>
        <dbReference type="EMBL" id="EED92742.1"/>
    </source>
</evidence>
<sequence length="246" mass="26873">MLYSVILPTYNERENLPLITQFIHDTFTSAKLKYEIVVVDDSSPDNTLEVAQSLQKLFGKDHIQIVSRPGKLGLGSAYSAGLKASSGDRIILMDADLSHHPKFVPEMISVMDASTNAKGSKTKKVDIVSGTRYRSGGGVAGWDTFRKLTSCGANFLATFLLSTGGASDLTGSFRLYERSAIELILPQVQSKGYAFQMEILVRAHKAGIKIGEVPISFVDRIYGESKLGANEIVMYLKGLLQLFLTT</sequence>
<dbReference type="PANTHER" id="PTHR43398">
    <property type="entry name" value="DOLICHOL-PHOSPHATE MANNOSYLTRANSFERASE SUBUNIT 1"/>
    <property type="match status" value="1"/>
</dbReference>
<evidence type="ECO:0000256" key="3">
    <source>
        <dbReference type="ARBA" id="ARBA00001946"/>
    </source>
</evidence>
<comment type="subcellular location">
    <subcellularLocation>
        <location evidence="4 13">Endoplasmic reticulum</location>
    </subcellularLocation>
</comment>
<evidence type="ECO:0000256" key="8">
    <source>
        <dbReference type="ARBA" id="ARBA00022679"/>
    </source>
</evidence>
<dbReference type="FunCoup" id="B8C1A1">
    <property type="interactions" value="460"/>
</dbReference>
<dbReference type="GO" id="GO:0004582">
    <property type="term" value="F:dolichyl-phosphate beta-D-mannosyltransferase activity"/>
    <property type="evidence" value="ECO:0000318"/>
    <property type="project" value="GO_Central"/>
</dbReference>
<dbReference type="GO" id="GO:0046872">
    <property type="term" value="F:metal ion binding"/>
    <property type="evidence" value="ECO:0007669"/>
    <property type="project" value="UniProtKB-KW"/>
</dbReference>
<comment type="catalytic activity">
    <reaction evidence="13">
        <text>a di-trans,poly-cis-dolichyl phosphate + GDP-alpha-D-mannose = a di-trans,poly-cis-dolichyl beta-D-mannosyl phosphate + GDP</text>
        <dbReference type="Rhea" id="RHEA:21184"/>
        <dbReference type="Rhea" id="RHEA-COMP:19498"/>
        <dbReference type="Rhea" id="RHEA-COMP:19501"/>
        <dbReference type="ChEBI" id="CHEBI:57527"/>
        <dbReference type="ChEBI" id="CHEBI:57683"/>
        <dbReference type="ChEBI" id="CHEBI:58189"/>
        <dbReference type="ChEBI" id="CHEBI:58211"/>
    </reaction>
</comment>
<dbReference type="InterPro" id="IPR029044">
    <property type="entry name" value="Nucleotide-diphossugar_trans"/>
</dbReference>
<protein>
    <recommendedName>
        <fullName evidence="13">Dolichol-phosphate mannosyltransferase subunit 1</fullName>
        <ecNumber evidence="13">2.4.1.83</ecNumber>
    </recommendedName>
</protein>
<dbReference type="GeneID" id="7447460"/>
<evidence type="ECO:0000256" key="10">
    <source>
        <dbReference type="ARBA" id="ARBA00022824"/>
    </source>
</evidence>
<dbReference type="AlphaFoldDB" id="B8C1A1"/>
<comment type="pathway">
    <text evidence="5 13">Protein modification; protein glycosylation.</text>
</comment>
<dbReference type="STRING" id="35128.B8C1A1"/>
<comment type="cofactor">
    <cofactor evidence="1">
        <name>Ca(2+)</name>
        <dbReference type="ChEBI" id="CHEBI:29108"/>
    </cofactor>
</comment>
<accession>B8C1A1</accession>
<dbReference type="eggNOG" id="KOG2978">
    <property type="taxonomic scope" value="Eukaryota"/>
</dbReference>
<dbReference type="KEGG" id="tps:THAPSDRAFT_33330"/>
<organism evidence="15 16">
    <name type="scientific">Thalassiosira pseudonana</name>
    <name type="common">Marine diatom</name>
    <name type="synonym">Cyclotella nana</name>
    <dbReference type="NCBI Taxonomy" id="35128"/>
    <lineage>
        <taxon>Eukaryota</taxon>
        <taxon>Sar</taxon>
        <taxon>Stramenopiles</taxon>
        <taxon>Ochrophyta</taxon>
        <taxon>Bacillariophyta</taxon>
        <taxon>Coscinodiscophyceae</taxon>
        <taxon>Thalassiosirophycidae</taxon>
        <taxon>Thalassiosirales</taxon>
        <taxon>Thalassiosiraceae</taxon>
        <taxon>Thalassiosira</taxon>
    </lineage>
</organism>
<dbReference type="InterPro" id="IPR001173">
    <property type="entry name" value="Glyco_trans_2-like"/>
</dbReference>
<keyword evidence="7 13" id="KW-0328">Glycosyltransferase</keyword>
<dbReference type="GO" id="GO:0006488">
    <property type="term" value="P:dolichol-linked oligosaccharide biosynthetic process"/>
    <property type="evidence" value="ECO:0000318"/>
    <property type="project" value="GO_Central"/>
</dbReference>
<dbReference type="OMA" id="KCFRREV"/>
<evidence type="ECO:0000256" key="4">
    <source>
        <dbReference type="ARBA" id="ARBA00004240"/>
    </source>
</evidence>
<dbReference type="Proteomes" id="UP000001449">
    <property type="component" value="Chromosome 4"/>
</dbReference>
<dbReference type="CDD" id="cd06442">
    <property type="entry name" value="DPM1_like"/>
    <property type="match status" value="1"/>
</dbReference>
<evidence type="ECO:0000256" key="2">
    <source>
        <dbReference type="ARBA" id="ARBA00001936"/>
    </source>
</evidence>
<proteinExistence type="inferred from homology"/>
<feature type="domain" description="Glycosyltransferase 2-like" evidence="14">
    <location>
        <begin position="4"/>
        <end position="182"/>
    </location>
</feature>
<dbReference type="InParanoid" id="B8C1A1"/>
<dbReference type="InterPro" id="IPR039528">
    <property type="entry name" value="DPM1-like"/>
</dbReference>
<keyword evidence="8 13" id="KW-0808">Transferase</keyword>
<evidence type="ECO:0000256" key="1">
    <source>
        <dbReference type="ARBA" id="ARBA00001913"/>
    </source>
</evidence>
<dbReference type="GO" id="GO:0035269">
    <property type="term" value="P:protein O-linked glycosylation via mannose"/>
    <property type="evidence" value="ECO:0000318"/>
    <property type="project" value="GO_Central"/>
</dbReference>
<dbReference type="GO" id="GO:0006066">
    <property type="term" value="P:alcohol metabolic process"/>
    <property type="evidence" value="ECO:0007669"/>
    <property type="project" value="UniProtKB-ARBA"/>
</dbReference>
<dbReference type="PaxDb" id="35128-Thaps33330"/>
<keyword evidence="10 13" id="KW-0256">Endoplasmic reticulum</keyword>
<evidence type="ECO:0000256" key="5">
    <source>
        <dbReference type="ARBA" id="ARBA00004922"/>
    </source>
</evidence>
<dbReference type="SUPFAM" id="SSF53448">
    <property type="entry name" value="Nucleotide-diphospho-sugar transferases"/>
    <property type="match status" value="1"/>
</dbReference>
<dbReference type="UniPathway" id="UPA00378"/>
<evidence type="ECO:0000256" key="6">
    <source>
        <dbReference type="ARBA" id="ARBA00006739"/>
    </source>
</evidence>
<dbReference type="PANTHER" id="PTHR43398:SF1">
    <property type="entry name" value="DOLICHOL-PHOSPHATE MANNOSYLTRANSFERASE SUBUNIT 1"/>
    <property type="match status" value="1"/>
</dbReference>
<dbReference type="Pfam" id="PF00535">
    <property type="entry name" value="Glycos_transf_2"/>
    <property type="match status" value="1"/>
</dbReference>
<reference evidence="15 16" key="2">
    <citation type="journal article" date="2008" name="Nature">
        <title>The Phaeodactylum genome reveals the evolutionary history of diatom genomes.</title>
        <authorList>
            <person name="Bowler C."/>
            <person name="Allen A.E."/>
            <person name="Badger J.H."/>
            <person name="Grimwood J."/>
            <person name="Jabbari K."/>
            <person name="Kuo A."/>
            <person name="Maheswari U."/>
            <person name="Martens C."/>
            <person name="Maumus F."/>
            <person name="Otillar R.P."/>
            <person name="Rayko E."/>
            <person name="Salamov A."/>
            <person name="Vandepoele K."/>
            <person name="Beszteri B."/>
            <person name="Gruber A."/>
            <person name="Heijde M."/>
            <person name="Katinka M."/>
            <person name="Mock T."/>
            <person name="Valentin K."/>
            <person name="Verret F."/>
            <person name="Berges J.A."/>
            <person name="Brownlee C."/>
            <person name="Cadoret J.P."/>
            <person name="Chiovitti A."/>
            <person name="Choi C.J."/>
            <person name="Coesel S."/>
            <person name="De Martino A."/>
            <person name="Detter J.C."/>
            <person name="Durkin C."/>
            <person name="Falciatore A."/>
            <person name="Fournet J."/>
            <person name="Haruta M."/>
            <person name="Huysman M.J."/>
            <person name="Jenkins B.D."/>
            <person name="Jiroutova K."/>
            <person name="Jorgensen R.E."/>
            <person name="Joubert Y."/>
            <person name="Kaplan A."/>
            <person name="Kroger N."/>
            <person name="Kroth P.G."/>
            <person name="La Roche J."/>
            <person name="Lindquist E."/>
            <person name="Lommer M."/>
            <person name="Martin-Jezequel V."/>
            <person name="Lopez P.J."/>
            <person name="Lucas S."/>
            <person name="Mangogna M."/>
            <person name="McGinnis K."/>
            <person name="Medlin L.K."/>
            <person name="Montsant A."/>
            <person name="Oudot-Le Secq M.P."/>
            <person name="Napoli C."/>
            <person name="Obornik M."/>
            <person name="Parker M.S."/>
            <person name="Petit J.L."/>
            <person name="Porcel B.M."/>
            <person name="Poulsen N."/>
            <person name="Robison M."/>
            <person name="Rychlewski L."/>
            <person name="Rynearson T.A."/>
            <person name="Schmutz J."/>
            <person name="Shapiro H."/>
            <person name="Siaut M."/>
            <person name="Stanley M."/>
            <person name="Sussman M.R."/>
            <person name="Taylor A.R."/>
            <person name="Vardi A."/>
            <person name="von Dassow P."/>
            <person name="Vyverman W."/>
            <person name="Willis A."/>
            <person name="Wyrwicz L.S."/>
            <person name="Rokhsar D.S."/>
            <person name="Weissenbach J."/>
            <person name="Armbrust E.V."/>
            <person name="Green B.R."/>
            <person name="Van de Peer Y."/>
            <person name="Grigoriev I.V."/>
        </authorList>
    </citation>
    <scope>NUCLEOTIDE SEQUENCE [LARGE SCALE GENOMIC DNA]</scope>
    <source>
        <strain evidence="15 16">CCMP1335</strain>
    </source>
</reference>
<dbReference type="GO" id="GO:0005789">
    <property type="term" value="C:endoplasmic reticulum membrane"/>
    <property type="evidence" value="ECO:0000318"/>
    <property type="project" value="GO_Central"/>
</dbReference>
<evidence type="ECO:0000256" key="9">
    <source>
        <dbReference type="ARBA" id="ARBA00022723"/>
    </source>
</evidence>
<dbReference type="RefSeq" id="XP_002289205.1">
    <property type="nucleotide sequence ID" value="XM_002289169.1"/>
</dbReference>
<dbReference type="HOGENOM" id="CLU_033536_13_3_1"/>
<keyword evidence="11" id="KW-0460">Magnesium</keyword>
<dbReference type="EMBL" id="CM000641">
    <property type="protein sequence ID" value="EED92742.1"/>
    <property type="molecule type" value="Genomic_DNA"/>
</dbReference>
<evidence type="ECO:0000256" key="13">
    <source>
        <dbReference type="RuleBase" id="RU365083"/>
    </source>
</evidence>
<dbReference type="EC" id="2.4.1.83" evidence="13"/>
<dbReference type="Gene3D" id="3.90.550.10">
    <property type="entry name" value="Spore Coat Polysaccharide Biosynthesis Protein SpsA, Chain A"/>
    <property type="match status" value="1"/>
</dbReference>
<keyword evidence="16" id="KW-1185">Reference proteome</keyword>
<comment type="similarity">
    <text evidence="6 13">Belongs to the glycosyltransferase 2 family.</text>
</comment>
<keyword evidence="12" id="KW-0464">Manganese</keyword>
<evidence type="ECO:0000313" key="16">
    <source>
        <dbReference type="Proteomes" id="UP000001449"/>
    </source>
</evidence>
<comment type="cofactor">
    <cofactor evidence="2">
        <name>Mn(2+)</name>
        <dbReference type="ChEBI" id="CHEBI:29035"/>
    </cofactor>
</comment>
<comment type="subunit">
    <text evidence="13">Component of the dolichol-phosphate mannose (DPM) synthase complex.</text>
</comment>
<evidence type="ECO:0000259" key="14">
    <source>
        <dbReference type="Pfam" id="PF00535"/>
    </source>
</evidence>
<reference evidence="15 16" key="1">
    <citation type="journal article" date="2004" name="Science">
        <title>The genome of the diatom Thalassiosira pseudonana: ecology, evolution, and metabolism.</title>
        <authorList>
            <person name="Armbrust E.V."/>
            <person name="Berges J.A."/>
            <person name="Bowler C."/>
            <person name="Green B.R."/>
            <person name="Martinez D."/>
            <person name="Putnam N.H."/>
            <person name="Zhou S."/>
            <person name="Allen A.E."/>
            <person name="Apt K.E."/>
            <person name="Bechner M."/>
            <person name="Brzezinski M.A."/>
            <person name="Chaal B.K."/>
            <person name="Chiovitti A."/>
            <person name="Davis A.K."/>
            <person name="Demarest M.S."/>
            <person name="Detter J.C."/>
            <person name="Glavina T."/>
            <person name="Goodstein D."/>
            <person name="Hadi M.Z."/>
            <person name="Hellsten U."/>
            <person name="Hildebrand M."/>
            <person name="Jenkins B.D."/>
            <person name="Jurka J."/>
            <person name="Kapitonov V.V."/>
            <person name="Kroger N."/>
            <person name="Lau W.W."/>
            <person name="Lane T.W."/>
            <person name="Larimer F.W."/>
            <person name="Lippmeier J.C."/>
            <person name="Lucas S."/>
            <person name="Medina M."/>
            <person name="Montsant A."/>
            <person name="Obornik M."/>
            <person name="Parker M.S."/>
            <person name="Palenik B."/>
            <person name="Pazour G.J."/>
            <person name="Richardson P.M."/>
            <person name="Rynearson T.A."/>
            <person name="Saito M.A."/>
            <person name="Schwartz D.C."/>
            <person name="Thamatrakoln K."/>
            <person name="Valentin K."/>
            <person name="Vardi A."/>
            <person name="Wilkerson F.P."/>
            <person name="Rokhsar D.S."/>
        </authorList>
    </citation>
    <scope>NUCLEOTIDE SEQUENCE [LARGE SCALE GENOMIC DNA]</scope>
    <source>
        <strain evidence="15 16">CCMP1335</strain>
    </source>
</reference>
<comment type="cofactor">
    <cofactor evidence="3">
        <name>Mg(2+)</name>
        <dbReference type="ChEBI" id="CHEBI:18420"/>
    </cofactor>
</comment>
<keyword evidence="9" id="KW-0479">Metal-binding</keyword>
<dbReference type="GO" id="GO:0006720">
    <property type="term" value="P:isoprenoid metabolic process"/>
    <property type="evidence" value="ECO:0007669"/>
    <property type="project" value="UniProtKB-ARBA"/>
</dbReference>
<comment type="function">
    <text evidence="13">Transfers mannose from GDP-mannose to dolichol monophosphate to form dolichol phosphate mannose (Dol-P-Man) which is the mannosyl donor in pathways leading to N-glycosylation, glycosyl phosphatidylinositol membrane anchoring, and O-mannosylation of proteins.</text>
</comment>
<name>B8C1A1_THAPS</name>
<evidence type="ECO:0000256" key="12">
    <source>
        <dbReference type="ARBA" id="ARBA00023211"/>
    </source>
</evidence>
<evidence type="ECO:0000256" key="7">
    <source>
        <dbReference type="ARBA" id="ARBA00022676"/>
    </source>
</evidence>